<accession>A0A7Y6I848</accession>
<evidence type="ECO:0000256" key="1">
    <source>
        <dbReference type="SAM" id="MobiDB-lite"/>
    </source>
</evidence>
<keyword evidence="3" id="KW-1185">Reference proteome</keyword>
<reference evidence="2 3" key="1">
    <citation type="submission" date="2020-06" db="EMBL/GenBank/DDBJ databases">
        <title>Nonomuraea sp. SMC257, a novel actinomycete isolated from soil.</title>
        <authorList>
            <person name="Chanama M."/>
        </authorList>
    </citation>
    <scope>NUCLEOTIDE SEQUENCE [LARGE SCALE GENOMIC DNA]</scope>
    <source>
        <strain evidence="2 3">SMC257</strain>
    </source>
</reference>
<organism evidence="2 3">
    <name type="scientific">Nonomuraea montanisoli</name>
    <dbReference type="NCBI Taxonomy" id="2741721"/>
    <lineage>
        <taxon>Bacteria</taxon>
        <taxon>Bacillati</taxon>
        <taxon>Actinomycetota</taxon>
        <taxon>Actinomycetes</taxon>
        <taxon>Streptosporangiales</taxon>
        <taxon>Streptosporangiaceae</taxon>
        <taxon>Nonomuraea</taxon>
    </lineage>
</organism>
<dbReference type="RefSeq" id="WP_175590724.1">
    <property type="nucleotide sequence ID" value="NZ_JABWGN010000006.1"/>
</dbReference>
<dbReference type="EMBL" id="JABWGN010000006">
    <property type="protein sequence ID" value="NUW33296.1"/>
    <property type="molecule type" value="Genomic_DNA"/>
</dbReference>
<sequence length="143" mass="14998">MPEVHGGLQPRSTPDRVVSPILTAPSRHVPHLQLADLVTAATTAAIARQPSGMKLAKQLKELARTNAHGLVSGAGVVLWPPDLVDLHYWVFGETHYARGSTGHPLGPSAAPFSQPARIYQHNDGLSEPGQAANGSTSTTSSSV</sequence>
<evidence type="ECO:0000313" key="3">
    <source>
        <dbReference type="Proteomes" id="UP000586042"/>
    </source>
</evidence>
<dbReference type="Proteomes" id="UP000586042">
    <property type="component" value="Unassembled WGS sequence"/>
</dbReference>
<evidence type="ECO:0000313" key="2">
    <source>
        <dbReference type="EMBL" id="NUW33296.1"/>
    </source>
</evidence>
<feature type="region of interest" description="Disordered" evidence="1">
    <location>
        <begin position="119"/>
        <end position="143"/>
    </location>
</feature>
<proteinExistence type="predicted"/>
<protein>
    <submittedName>
        <fullName evidence="2">Uncharacterized protein</fullName>
    </submittedName>
</protein>
<gene>
    <name evidence="2" type="ORF">HTZ77_17930</name>
</gene>
<dbReference type="AlphaFoldDB" id="A0A7Y6I848"/>
<name>A0A7Y6I848_9ACTN</name>
<comment type="caution">
    <text evidence="2">The sequence shown here is derived from an EMBL/GenBank/DDBJ whole genome shotgun (WGS) entry which is preliminary data.</text>
</comment>